<proteinExistence type="inferred from homology"/>
<evidence type="ECO:0000256" key="9">
    <source>
        <dbReference type="ARBA" id="ARBA00022801"/>
    </source>
</evidence>
<accession>A0A7Y3W5N6</accession>
<keyword evidence="9 11" id="KW-0378">Hydrolase</keyword>
<gene>
    <name evidence="11 13" type="primary">hisI</name>
    <name evidence="13" type="ORF">HK107_11555</name>
</gene>
<comment type="caution">
    <text evidence="13">The sequence shown here is derived from an EMBL/GenBank/DDBJ whole genome shotgun (WGS) entry which is preliminary data.</text>
</comment>
<comment type="pathway">
    <text evidence="4">Amino-acid biosynthesis; L-histidine biosynthesis; L-histidine from 5-phospho-alpha-D-ribose 1-diphosphate: step 2/9.</text>
</comment>
<comment type="similarity">
    <text evidence="11">Belongs to the PRA-CH family.</text>
</comment>
<dbReference type="UniPathway" id="UPA00031">
    <property type="reaction ID" value="UER00008"/>
</dbReference>
<evidence type="ECO:0000259" key="12">
    <source>
        <dbReference type="Pfam" id="PF01502"/>
    </source>
</evidence>
<dbReference type="Proteomes" id="UP000536835">
    <property type="component" value="Unassembled WGS sequence"/>
</dbReference>
<dbReference type="GO" id="GO:0004636">
    <property type="term" value="F:phosphoribosyl-ATP diphosphatase activity"/>
    <property type="evidence" value="ECO:0007669"/>
    <property type="project" value="UniProtKB-EC"/>
</dbReference>
<dbReference type="GO" id="GO:0004635">
    <property type="term" value="F:phosphoribosyl-AMP cyclohydrolase activity"/>
    <property type="evidence" value="ECO:0007669"/>
    <property type="project" value="UniProtKB-UniRule"/>
</dbReference>
<dbReference type="AlphaFoldDB" id="A0A7Y3W5N6"/>
<dbReference type="SUPFAM" id="SSF141734">
    <property type="entry name" value="HisI-like"/>
    <property type="match status" value="1"/>
</dbReference>
<dbReference type="Pfam" id="PF01502">
    <property type="entry name" value="PRA-CH"/>
    <property type="match status" value="1"/>
</dbReference>
<comment type="pathway">
    <text evidence="3 11">Amino-acid biosynthesis; L-histidine biosynthesis; L-histidine from 5-phospho-alpha-D-ribose 1-diphosphate: step 3/9.</text>
</comment>
<feature type="binding site" evidence="11">
    <location>
        <position position="82"/>
    </location>
    <ligand>
        <name>Mg(2+)</name>
        <dbReference type="ChEBI" id="CHEBI:18420"/>
    </ligand>
</feature>
<evidence type="ECO:0000256" key="6">
    <source>
        <dbReference type="ARBA" id="ARBA00008299"/>
    </source>
</evidence>
<comment type="similarity">
    <text evidence="6">In the N-terminal section; belongs to the PRA-CH family.</text>
</comment>
<dbReference type="PANTHER" id="PTHR42945:SF1">
    <property type="entry name" value="HISTIDINE BIOSYNTHESIS BIFUNCTIONAL PROTEIN HIS7"/>
    <property type="match status" value="1"/>
</dbReference>
<comment type="subunit">
    <text evidence="11">Homodimer.</text>
</comment>
<keyword evidence="10 11" id="KW-0368">Histidine biosynthesis</keyword>
<keyword evidence="11" id="KW-0479">Metal-binding</keyword>
<comment type="subcellular location">
    <subcellularLocation>
        <location evidence="11">Cytoplasm</location>
    </subcellularLocation>
</comment>
<name>A0A7Y3W5N6_9PROT</name>
<evidence type="ECO:0000313" key="14">
    <source>
        <dbReference type="Proteomes" id="UP000536835"/>
    </source>
</evidence>
<protein>
    <recommendedName>
        <fullName evidence="11">Phosphoribosyl-AMP cyclohydrolase</fullName>
        <shortName evidence="11">PRA-CH</shortName>
        <ecNumber evidence="11">3.5.4.19</ecNumber>
    </recommendedName>
</protein>
<dbReference type="RefSeq" id="WP_173199911.1">
    <property type="nucleotide sequence ID" value="NZ_JABFCX010000003.1"/>
</dbReference>
<evidence type="ECO:0000313" key="13">
    <source>
        <dbReference type="EMBL" id="NNU16955.1"/>
    </source>
</evidence>
<keyword evidence="7 11" id="KW-0963">Cytoplasm</keyword>
<feature type="domain" description="Phosphoribosyl-AMP cyclohydrolase" evidence="12">
    <location>
        <begin position="33"/>
        <end position="106"/>
    </location>
</feature>
<dbReference type="NCBIfam" id="NF000768">
    <property type="entry name" value="PRK00051.1"/>
    <property type="match status" value="1"/>
</dbReference>
<dbReference type="GO" id="GO:0008270">
    <property type="term" value="F:zinc ion binding"/>
    <property type="evidence" value="ECO:0007669"/>
    <property type="project" value="UniProtKB-UniRule"/>
</dbReference>
<dbReference type="FunFam" id="3.10.20.810:FF:000001">
    <property type="entry name" value="Histidine biosynthesis bifunctional protein HisIE"/>
    <property type="match status" value="1"/>
</dbReference>
<evidence type="ECO:0000256" key="3">
    <source>
        <dbReference type="ARBA" id="ARBA00005169"/>
    </source>
</evidence>
<dbReference type="GO" id="GO:0005737">
    <property type="term" value="C:cytoplasm"/>
    <property type="evidence" value="ECO:0007669"/>
    <property type="project" value="UniProtKB-SubCell"/>
</dbReference>
<feature type="binding site" evidence="11">
    <location>
        <position position="81"/>
    </location>
    <ligand>
        <name>Zn(2+)</name>
        <dbReference type="ChEBI" id="CHEBI:29105"/>
        <note>ligand shared between dimeric partners</note>
    </ligand>
</feature>
<comment type="catalytic activity">
    <reaction evidence="2">
        <text>1-(5-phospho-beta-D-ribosyl)-ATP + H2O = 1-(5-phospho-beta-D-ribosyl)-5'-AMP + diphosphate + H(+)</text>
        <dbReference type="Rhea" id="RHEA:22828"/>
        <dbReference type="ChEBI" id="CHEBI:15377"/>
        <dbReference type="ChEBI" id="CHEBI:15378"/>
        <dbReference type="ChEBI" id="CHEBI:33019"/>
        <dbReference type="ChEBI" id="CHEBI:59457"/>
        <dbReference type="ChEBI" id="CHEBI:73183"/>
        <dbReference type="EC" id="3.6.1.31"/>
    </reaction>
</comment>
<organism evidence="13 14">
    <name type="scientific">Parvularcula mediterranea</name>
    <dbReference type="NCBI Taxonomy" id="2732508"/>
    <lineage>
        <taxon>Bacteria</taxon>
        <taxon>Pseudomonadati</taxon>
        <taxon>Pseudomonadota</taxon>
        <taxon>Alphaproteobacteria</taxon>
        <taxon>Parvularculales</taxon>
        <taxon>Parvularculaceae</taxon>
        <taxon>Parvularcula</taxon>
    </lineage>
</organism>
<dbReference type="InterPro" id="IPR002496">
    <property type="entry name" value="PRib_AMP_CycHydrolase_dom"/>
</dbReference>
<comment type="function">
    <text evidence="11">Catalyzes the hydrolysis of the adenine ring of phosphoribosyl-AMP.</text>
</comment>
<reference evidence="13 14" key="1">
    <citation type="submission" date="2020-05" db="EMBL/GenBank/DDBJ databases">
        <title>Parvularcula mediterraneae sp. nov., isolated from polypropylene straw from shallow seawater of the seashore of Laganas in Zakynthos island, Greece.</title>
        <authorList>
            <person name="Szabo I."/>
            <person name="Al-Omari J."/>
            <person name="Rado J."/>
            <person name="Szerdahelyi G.S."/>
        </authorList>
    </citation>
    <scope>NUCLEOTIDE SEQUENCE [LARGE SCALE GENOMIC DNA]</scope>
    <source>
        <strain evidence="13 14">ZS-1/3</strain>
    </source>
</reference>
<comment type="similarity">
    <text evidence="5">In the C-terminal section; belongs to the PRA-PH family.</text>
</comment>
<dbReference type="EMBL" id="JABFCX010000003">
    <property type="protein sequence ID" value="NNU16955.1"/>
    <property type="molecule type" value="Genomic_DNA"/>
</dbReference>
<dbReference type="PANTHER" id="PTHR42945">
    <property type="entry name" value="HISTIDINE BIOSYNTHESIS BIFUNCTIONAL PROTEIN"/>
    <property type="match status" value="1"/>
</dbReference>
<keyword evidence="11" id="KW-0460">Magnesium</keyword>
<dbReference type="GO" id="GO:0000105">
    <property type="term" value="P:L-histidine biosynthetic process"/>
    <property type="evidence" value="ECO:0007669"/>
    <property type="project" value="UniProtKB-UniRule"/>
</dbReference>
<keyword evidence="8 11" id="KW-0028">Amino-acid biosynthesis</keyword>
<evidence type="ECO:0000256" key="5">
    <source>
        <dbReference type="ARBA" id="ARBA00007731"/>
    </source>
</evidence>
<comment type="cofactor">
    <cofactor evidence="11">
        <name>Zn(2+)</name>
        <dbReference type="ChEBI" id="CHEBI:29105"/>
    </cofactor>
    <text evidence="11">Binds 1 zinc ion per subunit.</text>
</comment>
<feature type="binding site" evidence="11">
    <location>
        <position position="104"/>
    </location>
    <ligand>
        <name>Zn(2+)</name>
        <dbReference type="ChEBI" id="CHEBI:29105"/>
        <note>ligand shared between dimeric partners</note>
    </ligand>
</feature>
<feature type="binding site" evidence="11">
    <location>
        <position position="80"/>
    </location>
    <ligand>
        <name>Mg(2+)</name>
        <dbReference type="ChEBI" id="CHEBI:18420"/>
    </ligand>
</feature>
<feature type="binding site" evidence="11">
    <location>
        <position position="97"/>
    </location>
    <ligand>
        <name>Zn(2+)</name>
        <dbReference type="ChEBI" id="CHEBI:29105"/>
        <note>ligand shared between dimeric partners</note>
    </ligand>
</feature>
<evidence type="ECO:0000256" key="1">
    <source>
        <dbReference type="ARBA" id="ARBA00000024"/>
    </source>
</evidence>
<feature type="binding site" evidence="11">
    <location>
        <position position="84"/>
    </location>
    <ligand>
        <name>Mg(2+)</name>
        <dbReference type="ChEBI" id="CHEBI:18420"/>
    </ligand>
</feature>
<dbReference type="Gene3D" id="3.10.20.810">
    <property type="entry name" value="Phosphoribosyl-AMP cyclohydrolase"/>
    <property type="match status" value="1"/>
</dbReference>
<dbReference type="InterPro" id="IPR038019">
    <property type="entry name" value="PRib_AMP_CycHydrolase_sf"/>
</dbReference>
<keyword evidence="11" id="KW-0862">Zinc</keyword>
<evidence type="ECO:0000256" key="2">
    <source>
        <dbReference type="ARBA" id="ARBA00001460"/>
    </source>
</evidence>
<dbReference type="GO" id="GO:0000287">
    <property type="term" value="F:magnesium ion binding"/>
    <property type="evidence" value="ECO:0007669"/>
    <property type="project" value="UniProtKB-UniRule"/>
</dbReference>
<dbReference type="EC" id="3.5.4.19" evidence="11"/>
<comment type="cofactor">
    <cofactor evidence="11">
        <name>Mg(2+)</name>
        <dbReference type="ChEBI" id="CHEBI:18420"/>
    </cofactor>
    <text evidence="11">Binds 1 Mg(2+) ion per subunit.</text>
</comment>
<keyword evidence="14" id="KW-1185">Reference proteome</keyword>
<sequence length="118" mass="13078">MTIEETSAFTPRFNEAGLLPVVAQEAGTGRVLMVAWANREAIDLTLKKGEAHYWSRSRSEMWHKGATSGNVQKVVRVLTDCDQDTLIYEVEQQGPACHTGRETCFYREVTAEGLSAAT</sequence>
<evidence type="ECO:0000256" key="7">
    <source>
        <dbReference type="ARBA" id="ARBA00022490"/>
    </source>
</evidence>
<evidence type="ECO:0000256" key="11">
    <source>
        <dbReference type="HAMAP-Rule" id="MF_01021"/>
    </source>
</evidence>
<evidence type="ECO:0000256" key="8">
    <source>
        <dbReference type="ARBA" id="ARBA00022605"/>
    </source>
</evidence>
<comment type="catalytic activity">
    <reaction evidence="1 11">
        <text>1-(5-phospho-beta-D-ribosyl)-5'-AMP + H2O = 1-(5-phospho-beta-D-ribosyl)-5-[(5-phospho-beta-D-ribosylamino)methylideneamino]imidazole-4-carboxamide</text>
        <dbReference type="Rhea" id="RHEA:20049"/>
        <dbReference type="ChEBI" id="CHEBI:15377"/>
        <dbReference type="ChEBI" id="CHEBI:58435"/>
        <dbReference type="ChEBI" id="CHEBI:59457"/>
        <dbReference type="EC" id="3.5.4.19"/>
    </reaction>
</comment>
<evidence type="ECO:0000256" key="10">
    <source>
        <dbReference type="ARBA" id="ARBA00023102"/>
    </source>
</evidence>
<dbReference type="InterPro" id="IPR026660">
    <property type="entry name" value="PRA-CH"/>
</dbReference>
<dbReference type="HAMAP" id="MF_01021">
    <property type="entry name" value="HisI"/>
    <property type="match status" value="1"/>
</dbReference>
<evidence type="ECO:0000256" key="4">
    <source>
        <dbReference type="ARBA" id="ARBA00005204"/>
    </source>
</evidence>